<name>A0A261G013_9BIFI</name>
<dbReference type="Pfam" id="PF07859">
    <property type="entry name" value="Abhydrolase_3"/>
    <property type="match status" value="1"/>
</dbReference>
<dbReference type="RefSeq" id="WP_094729603.1">
    <property type="nucleotide sequence ID" value="NZ_MWWY01000021.1"/>
</dbReference>
<comment type="caution">
    <text evidence="4">The sequence shown here is derived from an EMBL/GenBank/DDBJ whole genome shotgun (WGS) entry which is preliminary data.</text>
</comment>
<keyword evidence="1" id="KW-0378">Hydrolase</keyword>
<evidence type="ECO:0000313" key="4">
    <source>
        <dbReference type="EMBL" id="OZG64503.1"/>
    </source>
</evidence>
<dbReference type="InterPro" id="IPR050300">
    <property type="entry name" value="GDXG_lipolytic_enzyme"/>
</dbReference>
<accession>A0A261G013</accession>
<dbReference type="GO" id="GO:0016787">
    <property type="term" value="F:hydrolase activity"/>
    <property type="evidence" value="ECO:0007669"/>
    <property type="project" value="UniProtKB-KW"/>
</dbReference>
<dbReference type="InterPro" id="IPR013094">
    <property type="entry name" value="AB_hydrolase_3"/>
</dbReference>
<sequence length="380" mass="41310">MATITNPHNADTDATVSTPVTTENPAAPFDPNLAEQFTAWTEIDGDLANLPAERAQIFRNNRYQTAQFDLPRSAYWHDPDGIDAIEDIAYLPDVGNDRTGTDIGTTGQCRGHLLDIYLPHEATVRGGHTTPVYIDVHGGGFTYGYKELNRNFNTHLASRGFAVISLNYRPAPQTDLKGQLHDIQAALRWVRSALPQYPVDPNAVFITGDSAGGALALLTLAIEGSSDAARAFGVEQASGLRFAGGALVCGVYSLASADEGRKTCGIGYDSTKRRSLEQMLGTEFFAGLEDADPTYLTAESIVSNVDLPPLFILTSSDDFLEADSLALAAALSRKGADFELSDRKVTRHETLGHVYPIGMTWLDESQQALDDIRRFSYERC</sequence>
<feature type="region of interest" description="Disordered" evidence="2">
    <location>
        <begin position="1"/>
        <end position="30"/>
    </location>
</feature>
<organism evidence="4 5">
    <name type="scientific">Bifidobacterium hapali</name>
    <dbReference type="NCBI Taxonomy" id="1630172"/>
    <lineage>
        <taxon>Bacteria</taxon>
        <taxon>Bacillati</taxon>
        <taxon>Actinomycetota</taxon>
        <taxon>Actinomycetes</taxon>
        <taxon>Bifidobacteriales</taxon>
        <taxon>Bifidobacteriaceae</taxon>
        <taxon>Bifidobacterium</taxon>
    </lineage>
</organism>
<protein>
    <submittedName>
        <fullName evidence="4">Lipase</fullName>
    </submittedName>
</protein>
<dbReference type="EMBL" id="MWWY01000021">
    <property type="protein sequence ID" value="OZG64503.1"/>
    <property type="molecule type" value="Genomic_DNA"/>
</dbReference>
<dbReference type="AlphaFoldDB" id="A0A261G013"/>
<dbReference type="SUPFAM" id="SSF53474">
    <property type="entry name" value="alpha/beta-Hydrolases"/>
    <property type="match status" value="1"/>
</dbReference>
<gene>
    <name evidence="4" type="ORF">BHAP_0964</name>
</gene>
<dbReference type="InterPro" id="IPR029058">
    <property type="entry name" value="AB_hydrolase_fold"/>
</dbReference>
<proteinExistence type="predicted"/>
<feature type="compositionally biased region" description="Polar residues" evidence="2">
    <location>
        <begin position="1"/>
        <end position="24"/>
    </location>
</feature>
<keyword evidence="5" id="KW-1185">Reference proteome</keyword>
<reference evidence="4 5" key="1">
    <citation type="journal article" date="2017" name="BMC Genomics">
        <title>Comparative genomic and phylogenomic analyses of the Bifidobacteriaceae family.</title>
        <authorList>
            <person name="Lugli G.A."/>
            <person name="Milani C."/>
            <person name="Turroni F."/>
            <person name="Duranti S."/>
            <person name="Mancabelli L."/>
            <person name="Mangifesta M."/>
            <person name="Ferrario C."/>
            <person name="Modesto M."/>
            <person name="Mattarelli P."/>
            <person name="Jiri K."/>
            <person name="van Sinderen D."/>
            <person name="Ventura M."/>
        </authorList>
    </citation>
    <scope>NUCLEOTIDE SEQUENCE [LARGE SCALE GENOMIC DNA]</scope>
    <source>
        <strain evidence="4 5">DSM 100202</strain>
    </source>
</reference>
<dbReference type="Gene3D" id="3.40.50.1820">
    <property type="entry name" value="alpha/beta hydrolase"/>
    <property type="match status" value="1"/>
</dbReference>
<dbReference type="PANTHER" id="PTHR48081">
    <property type="entry name" value="AB HYDROLASE SUPERFAMILY PROTEIN C4A8.06C"/>
    <property type="match status" value="1"/>
</dbReference>
<evidence type="ECO:0000256" key="1">
    <source>
        <dbReference type="ARBA" id="ARBA00022801"/>
    </source>
</evidence>
<evidence type="ECO:0000313" key="5">
    <source>
        <dbReference type="Proteomes" id="UP000216074"/>
    </source>
</evidence>
<evidence type="ECO:0000256" key="2">
    <source>
        <dbReference type="SAM" id="MobiDB-lite"/>
    </source>
</evidence>
<feature type="domain" description="Alpha/beta hydrolase fold-3" evidence="3">
    <location>
        <begin position="135"/>
        <end position="348"/>
    </location>
</feature>
<dbReference type="OrthoDB" id="9803828at2"/>
<evidence type="ECO:0000259" key="3">
    <source>
        <dbReference type="Pfam" id="PF07859"/>
    </source>
</evidence>
<dbReference type="Proteomes" id="UP000216074">
    <property type="component" value="Unassembled WGS sequence"/>
</dbReference>